<keyword evidence="3" id="KW-1185">Reference proteome</keyword>
<evidence type="ECO:0000313" key="2">
    <source>
        <dbReference type="EMBL" id="QDW66874.1"/>
    </source>
</evidence>
<sequence>MHRFAFALAAALLLGACASAGDPLEAIPADAVATTRTEANGDIVTEYRVDGRLRALRVQPARGPEFYLFDRNGDGVVDNQRDGVSPVYFKLFEWN</sequence>
<dbReference type="RefSeq" id="WP_144892023.1">
    <property type="nucleotide sequence ID" value="NZ_CP042218.1"/>
</dbReference>
<evidence type="ECO:0000313" key="3">
    <source>
        <dbReference type="Proteomes" id="UP000316584"/>
    </source>
</evidence>
<organism evidence="2 3">
    <name type="scientific">Luteimonas granuli</name>
    <dbReference type="NCBI Taxonomy" id="1176533"/>
    <lineage>
        <taxon>Bacteria</taxon>
        <taxon>Pseudomonadati</taxon>
        <taxon>Pseudomonadota</taxon>
        <taxon>Gammaproteobacteria</taxon>
        <taxon>Lysobacterales</taxon>
        <taxon>Lysobacteraceae</taxon>
        <taxon>Luteimonas</taxon>
    </lineage>
</organism>
<dbReference type="OrthoDB" id="5296182at2"/>
<keyword evidence="1" id="KW-0732">Signal</keyword>
<dbReference type="EMBL" id="CP042218">
    <property type="protein sequence ID" value="QDW66874.1"/>
    <property type="molecule type" value="Genomic_DNA"/>
</dbReference>
<protein>
    <submittedName>
        <fullName evidence="2">DUF2782 domain-containing protein</fullName>
    </submittedName>
</protein>
<dbReference type="Proteomes" id="UP000316584">
    <property type="component" value="Chromosome"/>
</dbReference>
<reference evidence="2 3" key="1">
    <citation type="submission" date="2019-07" db="EMBL/GenBank/DDBJ databases">
        <title>Full genome sequence of Luteimonas sp. Gr-4.</title>
        <authorList>
            <person name="Im W.-T."/>
        </authorList>
    </citation>
    <scope>NUCLEOTIDE SEQUENCE [LARGE SCALE GENOMIC DNA]</scope>
    <source>
        <strain evidence="2 3">Gr-4</strain>
    </source>
</reference>
<gene>
    <name evidence="2" type="ORF">FPZ22_08215</name>
</gene>
<dbReference type="PROSITE" id="PS51257">
    <property type="entry name" value="PROKAR_LIPOPROTEIN"/>
    <property type="match status" value="1"/>
</dbReference>
<dbReference type="InterPro" id="IPR021357">
    <property type="entry name" value="DUF2782"/>
</dbReference>
<dbReference type="KEGG" id="lug:FPZ22_08215"/>
<feature type="chain" id="PRO_5021904087" evidence="1">
    <location>
        <begin position="21"/>
        <end position="95"/>
    </location>
</feature>
<evidence type="ECO:0000256" key="1">
    <source>
        <dbReference type="SAM" id="SignalP"/>
    </source>
</evidence>
<dbReference type="AlphaFoldDB" id="A0A518N4N6"/>
<accession>A0A518N4N6</accession>
<proteinExistence type="predicted"/>
<feature type="signal peptide" evidence="1">
    <location>
        <begin position="1"/>
        <end position="20"/>
    </location>
</feature>
<dbReference type="Gene3D" id="2.20.130.30">
    <property type="entry name" value="Protein of unknown function DUF2782"/>
    <property type="match status" value="1"/>
</dbReference>
<dbReference type="Pfam" id="PF11191">
    <property type="entry name" value="DUF2782"/>
    <property type="match status" value="1"/>
</dbReference>
<name>A0A518N4N6_9GAMM</name>